<evidence type="ECO:0000313" key="2">
    <source>
        <dbReference type="Proteomes" id="UP000605846"/>
    </source>
</evidence>
<dbReference type="EMBL" id="JABAYA010000215">
    <property type="protein sequence ID" value="KAF7722070.1"/>
    <property type="molecule type" value="Genomic_DNA"/>
</dbReference>
<keyword evidence="2" id="KW-1185">Reference proteome</keyword>
<dbReference type="AlphaFoldDB" id="A0A8H7BGU9"/>
<accession>A0A8H7BGU9</accession>
<evidence type="ECO:0000313" key="1">
    <source>
        <dbReference type="EMBL" id="KAF7722070.1"/>
    </source>
</evidence>
<organism evidence="1 2">
    <name type="scientific">Apophysomyces ossiformis</name>
    <dbReference type="NCBI Taxonomy" id="679940"/>
    <lineage>
        <taxon>Eukaryota</taxon>
        <taxon>Fungi</taxon>
        <taxon>Fungi incertae sedis</taxon>
        <taxon>Mucoromycota</taxon>
        <taxon>Mucoromycotina</taxon>
        <taxon>Mucoromycetes</taxon>
        <taxon>Mucorales</taxon>
        <taxon>Mucorineae</taxon>
        <taxon>Mucoraceae</taxon>
        <taxon>Apophysomyces</taxon>
    </lineage>
</organism>
<sequence>MLICEQREIREYINELNKDSKGYKYDESFNSDANKLVVSQLKTYLQQHMPNNRIVQAKQKLHNVLRDNFLNVKKRSAVPADKKKKMQKLTQRMDALLKNRETLEEQYAGDIDRLLSCDCMSAEESDDESNASLRVKRPRWRSDQANECLEALDGLCPSTKKFYTKHIEEVEMECPTGLPSWMSK</sequence>
<dbReference type="InterPro" id="IPR028101">
    <property type="entry name" value="DUF4616"/>
</dbReference>
<comment type="caution">
    <text evidence="1">The sequence shown here is derived from an EMBL/GenBank/DDBJ whole genome shotgun (WGS) entry which is preliminary data.</text>
</comment>
<reference evidence="1" key="1">
    <citation type="submission" date="2020-01" db="EMBL/GenBank/DDBJ databases">
        <title>Genome Sequencing of Three Apophysomyces-Like Fungal Strains Confirms a Novel Fungal Genus in the Mucoromycota with divergent Burkholderia-like Endosymbiotic Bacteria.</title>
        <authorList>
            <person name="Stajich J.E."/>
            <person name="Macias A.M."/>
            <person name="Carter-House D."/>
            <person name="Lovett B."/>
            <person name="Kasson L.R."/>
            <person name="Berry K."/>
            <person name="Grigoriev I."/>
            <person name="Chang Y."/>
            <person name="Spatafora J."/>
            <person name="Kasson M.T."/>
        </authorList>
    </citation>
    <scope>NUCLEOTIDE SEQUENCE</scope>
    <source>
        <strain evidence="1">NRRL A-21654</strain>
    </source>
</reference>
<dbReference type="Proteomes" id="UP000605846">
    <property type="component" value="Unassembled WGS sequence"/>
</dbReference>
<dbReference type="PANTHER" id="PTHR14375">
    <property type="entry name" value="SIMILAR TO RIKEN CDNA 4931414P19"/>
    <property type="match status" value="1"/>
</dbReference>
<name>A0A8H7BGU9_9FUNG</name>
<proteinExistence type="predicted"/>
<gene>
    <name evidence="1" type="ORF">EC973_003718</name>
</gene>
<protein>
    <submittedName>
        <fullName evidence="1">Uncharacterized protein</fullName>
    </submittedName>
</protein>
<dbReference type="PANTHER" id="PTHR14375:SF2">
    <property type="entry name" value="SIMILAR TO RIKEN CDNA 4931414P19"/>
    <property type="match status" value="1"/>
</dbReference>